<dbReference type="Proteomes" id="UP001211907">
    <property type="component" value="Unassembled WGS sequence"/>
</dbReference>
<evidence type="ECO:0000256" key="2">
    <source>
        <dbReference type="ARBA" id="ARBA00022670"/>
    </source>
</evidence>
<keyword evidence="7" id="KW-0175">Coiled coil</keyword>
<feature type="region of interest" description="Disordered" evidence="8">
    <location>
        <begin position="90"/>
        <end position="127"/>
    </location>
</feature>
<evidence type="ECO:0000256" key="3">
    <source>
        <dbReference type="ARBA" id="ARBA00022729"/>
    </source>
</evidence>
<evidence type="ECO:0000256" key="7">
    <source>
        <dbReference type="SAM" id="Coils"/>
    </source>
</evidence>
<evidence type="ECO:0000256" key="5">
    <source>
        <dbReference type="ARBA" id="ARBA00022801"/>
    </source>
</evidence>
<feature type="coiled-coil region" evidence="7">
    <location>
        <begin position="388"/>
        <end position="440"/>
    </location>
</feature>
<dbReference type="InterPro" id="IPR021109">
    <property type="entry name" value="Peptidase_aspartic_dom_sf"/>
</dbReference>
<sequence>MGGDPETSGSFCKDLVHSKKRLRHSSMTASEINDFRTRAGTEFFVLSEEGTNNLQISCMKNETEELPKLPIKVLRPDGEEYCDSHLTMEELEERSEANKSSVKTEEQTEEQTESLIPKSSNSCQQDNQKEDLVDTDFFLLCDNALVDQSEQEGPVAELNLKILKYKAQLDILTYTNDTLNLDLAEKENELLKMRDEKFQLTSELKLLHRSNIALFQKQISDAMIDKDTCKLDEKQGIETLKAVLEEKTAFILRLQGVINEKDTLASKFREENGNLNLLLQSVSKEFSDALSNFERNKLVQQEQISLLTARINYFDSELTEKDTIISNLEKSLSDKESDNELSRNDQALEKFTSETAASSVDTRAQLIQNSNSFIFEFEKLTTNPDAIIVELQSKNEQLHSQLETLKAVHEQQIASTTEKLSELNMQLSFTNRKLENSTMELNYMQNIVKNLEKSKPELEARGEKVLSLLTENANLQEKFHTAKANYEEAAFKLLAIETRFDDSNAEFQILRAIVTDLEECNIRLKEENDQLKIQEKYHVSNAAKNMNKSTSSTSILLKQSENFGGELDVSDNFGFTYGHKNLQLLHHSNAERINKNKTEDIQKLKELNSTIAEIETLESDENAAHLLKLQEENEKNVLHAQTLKHSSQENFIYYAKYLTEAEQKFEALRIEHEKLQSVVVGLENLKSEYENATSIALSLKNENQKLHEEVQNLRISKEEVKSSTAEAFEIMKQCSISEHKDQELAVEYEKLYATNSSDIKELKAEISQSDSLITNLRTKNQHLQEQVDVLKNFINANQEQVTDESSKLFKDEKKLDDANFECELLRAATLDLGRLKSDLESEISAIQEKNKKISIELEATRIYSKKNVLKCAKKMAEASSKIAHLESQLEDVYKELEVLNSDLELKNLAISTLEGEKKELLALISREEESMEEVWNKKLAASEVRTQLIQQDLDIAENDIKQSETELFIAKTALVEKDLKGRNVGNGGSRNFKSNYSFESIEQELSNENDSENDKKKCHNNDENEKIQELSSKFKKLEETLQTVTHTNTSLSEAIKVKEREKIIYQNNIDQIAYELEGKNSKIAELNNLVSQLRGKSKSKNGNKPTILATPCYKKSLESLNDPNSNSTCYWYLQEAPEEEVITCEKCFASEDKYAILLADKEYLEKSCALTEKRIAKLEKLLDEAILINREDKFTLEEKLNRMKQAASKENGYLSEEYKQLKFEMETRIEYLENQKALLETKLRNHGLYASELFKSETALKIEQINAEKASIGFELEMGKSEIKSSWLHGDSGNKNPVEVKVQDFSDDVPKISRLQANLTSEYSTEDINKAFNSMASDSFDQDLSGGPLTTGCYNIDIYVTGVKFNVQVDTGSSDLLIPGSSIKSYVGPTYEVLGKTAFSSQSVGASFQDTSYWTGAFYYDTVGIDENGVTVNAPFAVMLSQSSSPTVTDGTTSQGLIGLAFDSLSTINSLELSSDDDSIPKTVFSALTDAKLLDSNIISFRTCPETSQDESLVDWGGFNSSLTCTFGSSSPNLAWIAIISESYYTVNVTEIFIGSTSVNLDVSSWQKTNSDLSIFDSCTTILSINSEVFHQFVSTLTSIENAWGTLTNSSNLNSFLLSGYGFTNVNINFSMLPDLTFSLLADDLVSIVQVNIPPEFYIQQDSNGNYYFTVSSQSGKGVVFGGTFFDNFFIVLDRENSRIGLGPGCDCALNNAMNIRMPTAKIVDKIFPDGLRTNNHQQISNAIAENSIFNNFFFLIFM</sequence>
<keyword evidence="4" id="KW-0064">Aspartyl protease</keyword>
<evidence type="ECO:0000313" key="11">
    <source>
        <dbReference type="Proteomes" id="UP001211907"/>
    </source>
</evidence>
<feature type="compositionally biased region" description="Basic and acidic residues" evidence="8">
    <location>
        <begin position="90"/>
        <end position="106"/>
    </location>
</feature>
<dbReference type="PANTHER" id="PTHR47965">
    <property type="entry name" value="ASPARTYL PROTEASE-RELATED"/>
    <property type="match status" value="1"/>
</dbReference>
<dbReference type="SUPFAM" id="SSF50630">
    <property type="entry name" value="Acid proteases"/>
    <property type="match status" value="1"/>
</dbReference>
<dbReference type="PANTHER" id="PTHR47965:SF12">
    <property type="entry name" value="ASPARTIC PROTEINASE 3-RELATED"/>
    <property type="match status" value="1"/>
</dbReference>
<evidence type="ECO:0000256" key="8">
    <source>
        <dbReference type="SAM" id="MobiDB-lite"/>
    </source>
</evidence>
<feature type="domain" description="Peptidase A1" evidence="9">
    <location>
        <begin position="1354"/>
        <end position="1703"/>
    </location>
</feature>
<proteinExistence type="inferred from homology"/>
<dbReference type="GO" id="GO:0004190">
    <property type="term" value="F:aspartic-type endopeptidase activity"/>
    <property type="evidence" value="ECO:0007669"/>
    <property type="project" value="UniProtKB-KW"/>
</dbReference>
<evidence type="ECO:0000259" key="9">
    <source>
        <dbReference type="PROSITE" id="PS51767"/>
    </source>
</evidence>
<keyword evidence="6" id="KW-0865">Zymogen</keyword>
<dbReference type="InterPro" id="IPR001461">
    <property type="entry name" value="Aspartic_peptidase_A1"/>
</dbReference>
<evidence type="ECO:0000256" key="6">
    <source>
        <dbReference type="ARBA" id="ARBA00023145"/>
    </source>
</evidence>
<feature type="compositionally biased region" description="Basic and acidic residues" evidence="8">
    <location>
        <begin position="1012"/>
        <end position="1025"/>
    </location>
</feature>
<evidence type="ECO:0000313" key="10">
    <source>
        <dbReference type="EMBL" id="KAJ3130626.1"/>
    </source>
</evidence>
<dbReference type="GO" id="GO:0006508">
    <property type="term" value="P:proteolysis"/>
    <property type="evidence" value="ECO:0007669"/>
    <property type="project" value="UniProtKB-KW"/>
</dbReference>
<dbReference type="EMBL" id="JADGJH010000373">
    <property type="protein sequence ID" value="KAJ3130626.1"/>
    <property type="molecule type" value="Genomic_DNA"/>
</dbReference>
<name>A0AAD5TAB1_9FUNG</name>
<feature type="region of interest" description="Disordered" evidence="8">
    <location>
        <begin position="1002"/>
        <end position="1025"/>
    </location>
</feature>
<keyword evidence="5" id="KW-0378">Hydrolase</keyword>
<dbReference type="InterPro" id="IPR034164">
    <property type="entry name" value="Pepsin-like_dom"/>
</dbReference>
<keyword evidence="3" id="KW-0732">Signal</keyword>
<evidence type="ECO:0000256" key="1">
    <source>
        <dbReference type="ARBA" id="ARBA00007447"/>
    </source>
</evidence>
<protein>
    <submittedName>
        <fullName evidence="10">Beta-secretase 2</fullName>
    </submittedName>
</protein>
<comment type="similarity">
    <text evidence="1">Belongs to the peptidase A1 family.</text>
</comment>
<organism evidence="10 11">
    <name type="scientific">Physocladia obscura</name>
    <dbReference type="NCBI Taxonomy" id="109957"/>
    <lineage>
        <taxon>Eukaryota</taxon>
        <taxon>Fungi</taxon>
        <taxon>Fungi incertae sedis</taxon>
        <taxon>Chytridiomycota</taxon>
        <taxon>Chytridiomycota incertae sedis</taxon>
        <taxon>Chytridiomycetes</taxon>
        <taxon>Chytridiales</taxon>
        <taxon>Chytriomycetaceae</taxon>
        <taxon>Physocladia</taxon>
    </lineage>
</organism>
<feature type="compositionally biased region" description="Polar residues" evidence="8">
    <location>
        <begin position="117"/>
        <end position="126"/>
    </location>
</feature>
<dbReference type="PROSITE" id="PS51767">
    <property type="entry name" value="PEPTIDASE_A1"/>
    <property type="match status" value="1"/>
</dbReference>
<feature type="compositionally biased region" description="Acidic residues" evidence="8">
    <location>
        <begin position="1002"/>
        <end position="1011"/>
    </location>
</feature>
<gene>
    <name evidence="10" type="primary">BACE2_2</name>
    <name evidence="10" type="ORF">HK100_007846</name>
</gene>
<dbReference type="Pfam" id="PF00026">
    <property type="entry name" value="Asp"/>
    <property type="match status" value="1"/>
</dbReference>
<keyword evidence="11" id="KW-1185">Reference proteome</keyword>
<accession>A0AAD5TAB1</accession>
<reference evidence="10" key="1">
    <citation type="submission" date="2020-05" db="EMBL/GenBank/DDBJ databases">
        <title>Phylogenomic resolution of chytrid fungi.</title>
        <authorList>
            <person name="Stajich J.E."/>
            <person name="Amses K."/>
            <person name="Simmons R."/>
            <person name="Seto K."/>
            <person name="Myers J."/>
            <person name="Bonds A."/>
            <person name="Quandt C.A."/>
            <person name="Barry K."/>
            <person name="Liu P."/>
            <person name="Grigoriev I."/>
            <person name="Longcore J.E."/>
            <person name="James T.Y."/>
        </authorList>
    </citation>
    <scope>NUCLEOTIDE SEQUENCE</scope>
    <source>
        <strain evidence="10">JEL0513</strain>
    </source>
</reference>
<feature type="coiled-coil region" evidence="7">
    <location>
        <begin position="836"/>
        <end position="966"/>
    </location>
</feature>
<dbReference type="CDD" id="cd05471">
    <property type="entry name" value="pepsin_like"/>
    <property type="match status" value="1"/>
</dbReference>
<evidence type="ECO:0000256" key="4">
    <source>
        <dbReference type="ARBA" id="ARBA00022750"/>
    </source>
</evidence>
<feature type="coiled-coil region" evidence="7">
    <location>
        <begin position="176"/>
        <end position="203"/>
    </location>
</feature>
<dbReference type="Gene3D" id="2.40.70.10">
    <property type="entry name" value="Acid Proteases"/>
    <property type="match status" value="2"/>
</dbReference>
<feature type="coiled-coil region" evidence="7">
    <location>
        <begin position="658"/>
        <end position="723"/>
    </location>
</feature>
<keyword evidence="2" id="KW-0645">Protease</keyword>
<dbReference type="InterPro" id="IPR033121">
    <property type="entry name" value="PEPTIDASE_A1"/>
</dbReference>
<comment type="caution">
    <text evidence="10">The sequence shown here is derived from an EMBL/GenBank/DDBJ whole genome shotgun (WGS) entry which is preliminary data.</text>
</comment>